<proteinExistence type="predicted"/>
<sequence length="157" mass="16270">MASNEENLRRSGIVLPELPSPAGLYQPAIRVGDLIYTSGQLPLVGGKLMEPGGRGVVSAAREQEATVAARTAALNAVAVLRSVAESLDAVAGIVKLTVYVSSAEGFTNQHKVANGASELVGEIFAESGQHVRSVVGVTSLPLDASVEIEMIAYCPIK</sequence>
<dbReference type="Pfam" id="PF14588">
    <property type="entry name" value="YjgF_endoribonc"/>
    <property type="match status" value="1"/>
</dbReference>
<gene>
    <name evidence="2" type="ORF">FGF66_04505</name>
</gene>
<comment type="caution">
    <text evidence="2">The sequence shown here is derived from an EMBL/GenBank/DDBJ whole genome shotgun (WGS) entry which is preliminary data.</text>
</comment>
<dbReference type="EMBL" id="VDCH01000006">
    <property type="protein sequence ID" value="TNJ39374.1"/>
    <property type="molecule type" value="Genomic_DNA"/>
</dbReference>
<dbReference type="InterPro" id="IPR013813">
    <property type="entry name" value="Endoribo_LPSP/chorism_mut-like"/>
</dbReference>
<evidence type="ECO:0000259" key="1">
    <source>
        <dbReference type="Pfam" id="PF14588"/>
    </source>
</evidence>
<reference evidence="2 3" key="1">
    <citation type="submission" date="2019-05" db="EMBL/GenBank/DDBJ databases">
        <title>Draft Whole-Genome sequence of the green sulfur bacterium Chlorobaculum thiosulfatiphilum DSM 249.</title>
        <authorList>
            <person name="Meyer T.E."/>
            <person name="Kyndt J.A."/>
        </authorList>
    </citation>
    <scope>NUCLEOTIDE SEQUENCE [LARGE SCALE GENOMIC DNA]</scope>
    <source>
        <strain evidence="2 3">DSM 249</strain>
    </source>
</reference>
<dbReference type="CDD" id="cd02199">
    <property type="entry name" value="YjgF_YER057c_UK114_like_1"/>
    <property type="match status" value="1"/>
</dbReference>
<name>A0A5C4S7A3_CHLTI</name>
<dbReference type="Gene3D" id="3.30.1330.40">
    <property type="entry name" value="RutC-like"/>
    <property type="match status" value="1"/>
</dbReference>
<keyword evidence="3" id="KW-1185">Reference proteome</keyword>
<dbReference type="OrthoDB" id="9806350at2"/>
<dbReference type="InterPro" id="IPR035959">
    <property type="entry name" value="RutC-like_sf"/>
</dbReference>
<organism evidence="2 3">
    <name type="scientific">Chlorobaculum thiosulfatiphilum</name>
    <name type="common">Chlorobium limicola f.sp. thiosulfatophilum</name>
    <dbReference type="NCBI Taxonomy" id="115852"/>
    <lineage>
        <taxon>Bacteria</taxon>
        <taxon>Pseudomonadati</taxon>
        <taxon>Chlorobiota</taxon>
        <taxon>Chlorobiia</taxon>
        <taxon>Chlorobiales</taxon>
        <taxon>Chlorobiaceae</taxon>
        <taxon>Chlorobaculum</taxon>
    </lineage>
</organism>
<evidence type="ECO:0000313" key="2">
    <source>
        <dbReference type="EMBL" id="TNJ39374.1"/>
    </source>
</evidence>
<accession>A0A5C4S7A3</accession>
<dbReference type="RefSeq" id="WP_139456503.1">
    <property type="nucleotide sequence ID" value="NZ_VDCH01000006.1"/>
</dbReference>
<protein>
    <submittedName>
        <fullName evidence="2">RidA family protein</fullName>
    </submittedName>
</protein>
<evidence type="ECO:0000313" key="3">
    <source>
        <dbReference type="Proteomes" id="UP000308271"/>
    </source>
</evidence>
<dbReference type="SUPFAM" id="SSF55298">
    <property type="entry name" value="YjgF-like"/>
    <property type="match status" value="1"/>
</dbReference>
<dbReference type="PANTHER" id="PTHR43760">
    <property type="entry name" value="ENDORIBONUCLEASE-RELATED"/>
    <property type="match status" value="1"/>
</dbReference>
<dbReference type="PANTHER" id="PTHR43760:SF1">
    <property type="entry name" value="ENDORIBONUCLEASE L-PSP_CHORISMATE MUTASE-LIKE DOMAIN-CONTAINING PROTEIN"/>
    <property type="match status" value="1"/>
</dbReference>
<feature type="domain" description="Endoribonuclease L-PSP/chorismate mutase-like" evidence="1">
    <location>
        <begin position="7"/>
        <end position="146"/>
    </location>
</feature>
<dbReference type="Proteomes" id="UP000308271">
    <property type="component" value="Unassembled WGS sequence"/>
</dbReference>
<dbReference type="AlphaFoldDB" id="A0A5C4S7A3"/>